<dbReference type="Gene3D" id="1.10.530.10">
    <property type="match status" value="1"/>
</dbReference>
<dbReference type="SUPFAM" id="SSF53955">
    <property type="entry name" value="Lysozyme-like"/>
    <property type="match status" value="1"/>
</dbReference>
<name>A0ABV2KS59_9BACI</name>
<feature type="transmembrane region" description="Helical" evidence="2">
    <location>
        <begin position="6"/>
        <end position="26"/>
    </location>
</feature>
<dbReference type="PANTHER" id="PTHR37423:SF2">
    <property type="entry name" value="MEMBRANE-BOUND LYTIC MUREIN TRANSGLYCOSYLASE C"/>
    <property type="match status" value="1"/>
</dbReference>
<proteinExistence type="predicted"/>
<evidence type="ECO:0000259" key="3">
    <source>
        <dbReference type="Pfam" id="PF01464"/>
    </source>
</evidence>
<comment type="caution">
    <text evidence="4">The sequence shown here is derived from an EMBL/GenBank/DDBJ whole genome shotgun (WGS) entry which is preliminary data.</text>
</comment>
<protein>
    <submittedName>
        <fullName evidence="4">Soluble lytic murein transglycosylase-like protein</fullName>
    </submittedName>
</protein>
<dbReference type="PANTHER" id="PTHR37423">
    <property type="entry name" value="SOLUBLE LYTIC MUREIN TRANSGLYCOSYLASE-RELATED"/>
    <property type="match status" value="1"/>
</dbReference>
<reference evidence="4 5" key="1">
    <citation type="submission" date="2024-06" db="EMBL/GenBank/DDBJ databases">
        <title>Genomic Encyclopedia of Type Strains, Phase IV (KMG-IV): sequencing the most valuable type-strain genomes for metagenomic binning, comparative biology and taxonomic classification.</title>
        <authorList>
            <person name="Goeker M."/>
        </authorList>
    </citation>
    <scope>NUCLEOTIDE SEQUENCE [LARGE SCALE GENOMIC DNA]</scope>
    <source>
        <strain evidence="4 5">DSM 23520</strain>
    </source>
</reference>
<dbReference type="EMBL" id="JBEPMX010000002">
    <property type="protein sequence ID" value="MET3682429.1"/>
    <property type="molecule type" value="Genomic_DNA"/>
</dbReference>
<feature type="coiled-coil region" evidence="1">
    <location>
        <begin position="24"/>
        <end position="51"/>
    </location>
</feature>
<dbReference type="RefSeq" id="WP_354219015.1">
    <property type="nucleotide sequence ID" value="NZ_JBEPMX010000002.1"/>
</dbReference>
<accession>A0ABV2KS59</accession>
<dbReference type="InterPro" id="IPR008258">
    <property type="entry name" value="Transglycosylase_SLT_dom_1"/>
</dbReference>
<organism evidence="4 5">
    <name type="scientific">Alkalibacillus flavidus</name>
    <dbReference type="NCBI Taxonomy" id="546021"/>
    <lineage>
        <taxon>Bacteria</taxon>
        <taxon>Bacillati</taxon>
        <taxon>Bacillota</taxon>
        <taxon>Bacilli</taxon>
        <taxon>Bacillales</taxon>
        <taxon>Bacillaceae</taxon>
        <taxon>Alkalibacillus</taxon>
    </lineage>
</organism>
<keyword evidence="5" id="KW-1185">Reference proteome</keyword>
<evidence type="ECO:0000256" key="1">
    <source>
        <dbReference type="SAM" id="Coils"/>
    </source>
</evidence>
<dbReference type="Pfam" id="PF01464">
    <property type="entry name" value="SLT"/>
    <property type="match status" value="1"/>
</dbReference>
<keyword evidence="2" id="KW-1133">Transmembrane helix</keyword>
<evidence type="ECO:0000313" key="4">
    <source>
        <dbReference type="EMBL" id="MET3682429.1"/>
    </source>
</evidence>
<keyword evidence="2" id="KW-0812">Transmembrane</keyword>
<keyword evidence="2" id="KW-0472">Membrane</keyword>
<keyword evidence="1" id="KW-0175">Coiled coil</keyword>
<sequence length="234" mass="27362">MKLKHYALFFMTIMIIVTAFIINNLYYERAIDQLEDENDRLKEQQEVLASEQEPMKTMSLNWDSDFSYQHWEEIERQANKMVNNSNGEFKKSWALFLVQKANAYGIDPFIVYELLKVETGDTFDPELVGPPTQYGHAYGMSQFMENTAPWIADMADLPYEKELLFNPTYSIQLSIVYLDHLYGEYGNWDEALTAYHRGIGGLEQYRAKNGHAESWYAVEIQEKADENRNVAFNQ</sequence>
<evidence type="ECO:0000256" key="2">
    <source>
        <dbReference type="SAM" id="Phobius"/>
    </source>
</evidence>
<feature type="domain" description="Transglycosylase SLT" evidence="3">
    <location>
        <begin position="99"/>
        <end position="215"/>
    </location>
</feature>
<evidence type="ECO:0000313" key="5">
    <source>
        <dbReference type="Proteomes" id="UP001549167"/>
    </source>
</evidence>
<gene>
    <name evidence="4" type="ORF">ABID56_000510</name>
</gene>
<dbReference type="InterPro" id="IPR023346">
    <property type="entry name" value="Lysozyme-like_dom_sf"/>
</dbReference>
<dbReference type="Proteomes" id="UP001549167">
    <property type="component" value="Unassembled WGS sequence"/>
</dbReference>